<name>A0A1I7USE1_9PELO</name>
<keyword evidence="2" id="KW-1185">Reference proteome</keyword>
<dbReference type="AlphaFoldDB" id="A0A1I7USE1"/>
<feature type="chain" id="PRO_5009309268" evidence="1">
    <location>
        <begin position="20"/>
        <end position="109"/>
    </location>
</feature>
<evidence type="ECO:0000313" key="2">
    <source>
        <dbReference type="Proteomes" id="UP000095282"/>
    </source>
</evidence>
<sequence length="109" mass="11966">MVNLITVLVLFCSFGTAYANALNKPSDESNARLNISTTTVSNNDHKSIPTLPYDSVMALENKQFMGLISIQFEALAVAKRTGNKKFIDLFAEPGTGLKLNKFQLSPKQL</sequence>
<evidence type="ECO:0000256" key="1">
    <source>
        <dbReference type="SAM" id="SignalP"/>
    </source>
</evidence>
<organism evidence="2 3">
    <name type="scientific">Caenorhabditis tropicalis</name>
    <dbReference type="NCBI Taxonomy" id="1561998"/>
    <lineage>
        <taxon>Eukaryota</taxon>
        <taxon>Metazoa</taxon>
        <taxon>Ecdysozoa</taxon>
        <taxon>Nematoda</taxon>
        <taxon>Chromadorea</taxon>
        <taxon>Rhabditida</taxon>
        <taxon>Rhabditina</taxon>
        <taxon>Rhabditomorpha</taxon>
        <taxon>Rhabditoidea</taxon>
        <taxon>Rhabditidae</taxon>
        <taxon>Peloderinae</taxon>
        <taxon>Caenorhabditis</taxon>
    </lineage>
</organism>
<feature type="signal peptide" evidence="1">
    <location>
        <begin position="1"/>
        <end position="19"/>
    </location>
</feature>
<reference evidence="3" key="1">
    <citation type="submission" date="2016-11" db="UniProtKB">
        <authorList>
            <consortium name="WormBaseParasite"/>
        </authorList>
    </citation>
    <scope>IDENTIFICATION</scope>
</reference>
<proteinExistence type="predicted"/>
<dbReference type="Proteomes" id="UP000095282">
    <property type="component" value="Unplaced"/>
</dbReference>
<protein>
    <submittedName>
        <fullName evidence="3">SERPIN domain-containing protein</fullName>
    </submittedName>
</protein>
<evidence type="ECO:0000313" key="3">
    <source>
        <dbReference type="WBParaSite" id="Csp11.Scaffold630.g18872.t1"/>
    </source>
</evidence>
<dbReference type="WBParaSite" id="Csp11.Scaffold630.g18872.t1">
    <property type="protein sequence ID" value="Csp11.Scaffold630.g18872.t1"/>
    <property type="gene ID" value="Csp11.Scaffold630.g18872"/>
</dbReference>
<keyword evidence="1" id="KW-0732">Signal</keyword>
<accession>A0A1I7USE1</accession>